<keyword evidence="2" id="KW-0808">Transferase</keyword>
<evidence type="ECO:0000256" key="3">
    <source>
        <dbReference type="ARBA" id="ARBA00022691"/>
    </source>
</evidence>
<keyword evidence="3" id="KW-0949">S-adenosyl-L-methionine</keyword>
<sequence>MIENKLTFYESHYDAFSAVRDALEKEDRLEGDPRQGFPCPATCTSPVCMNWNPSRFNRCRPNYLRILKFRRMTSSCHGDTWPRASTRVTRKPAATSGVARGPQASRVTPMAGAQMMRGGVGSAFEFDGELAAVGLKSLATLATTVAKDFRNGTSPSQAQHDVLVDALQGALGAVYQPGNENQNLMADFARTGAMHLFYSWGAFDYIPPEGTISYTDLAAKLDADVALITRLAWVLVSQGVLRQEGADRVGHTVRSKGFIGNIPLAGAFRVEMRKHIRSLSVWEIWNRDPVMVKDFALYMALARAGDSACVLHDYSWVAAKGREAPERDLISDVGGNKGHVLMAIVTNHPDLDLGRCVLEDAPEVLEAAKTAGDEALQKAKFVPVDFHVEQPVKGAVLYYLGRILHDYSDDVAVGILQKIASAMAADSKLHIMEGIVENPPSRQWTTQDWIMMTIGGKERTIEGFNEIASRAGLKAVKVYQDKRIRPFITWASYSTTHYFPASKPSWATT</sequence>
<dbReference type="GO" id="GO:0032259">
    <property type="term" value="P:methylation"/>
    <property type="evidence" value="ECO:0007669"/>
    <property type="project" value="UniProtKB-KW"/>
</dbReference>
<evidence type="ECO:0000256" key="2">
    <source>
        <dbReference type="ARBA" id="ARBA00022679"/>
    </source>
</evidence>
<dbReference type="SUPFAM" id="SSF53335">
    <property type="entry name" value="S-adenosyl-L-methionine-dependent methyltransferases"/>
    <property type="match status" value="1"/>
</dbReference>
<name>A0AAD9I6K4_9PEZI</name>
<evidence type="ECO:0000313" key="7">
    <source>
        <dbReference type="Proteomes" id="UP001217918"/>
    </source>
</evidence>
<dbReference type="PANTHER" id="PTHR43712:SF2">
    <property type="entry name" value="O-METHYLTRANSFERASE CICE"/>
    <property type="match status" value="1"/>
</dbReference>
<dbReference type="InterPro" id="IPR001077">
    <property type="entry name" value="COMT_C"/>
</dbReference>
<dbReference type="PANTHER" id="PTHR43712">
    <property type="entry name" value="PUTATIVE (AFU_ORTHOLOGUE AFUA_4G14580)-RELATED"/>
    <property type="match status" value="1"/>
</dbReference>
<evidence type="ECO:0000256" key="4">
    <source>
        <dbReference type="SAM" id="MobiDB-lite"/>
    </source>
</evidence>
<reference evidence="6" key="1">
    <citation type="journal article" date="2023" name="Mol. Plant Microbe Interact.">
        <title>Elucidating the Obligate Nature and Biological Capacity of an Invasive Fungal Corn Pathogen.</title>
        <authorList>
            <person name="MacCready J.S."/>
            <person name="Roggenkamp E.M."/>
            <person name="Gdanetz K."/>
            <person name="Chilvers M.I."/>
        </authorList>
    </citation>
    <scope>NUCLEOTIDE SEQUENCE</scope>
    <source>
        <strain evidence="6">PM02</strain>
    </source>
</reference>
<dbReference type="AlphaFoldDB" id="A0AAD9I6K4"/>
<evidence type="ECO:0000256" key="1">
    <source>
        <dbReference type="ARBA" id="ARBA00022603"/>
    </source>
</evidence>
<dbReference type="InterPro" id="IPR016461">
    <property type="entry name" value="COMT-like"/>
</dbReference>
<dbReference type="InterPro" id="IPR036388">
    <property type="entry name" value="WH-like_DNA-bd_sf"/>
</dbReference>
<dbReference type="Gene3D" id="1.10.10.10">
    <property type="entry name" value="Winged helix-like DNA-binding domain superfamily/Winged helix DNA-binding domain"/>
    <property type="match status" value="1"/>
</dbReference>
<organism evidence="6 7">
    <name type="scientific">Phyllachora maydis</name>
    <dbReference type="NCBI Taxonomy" id="1825666"/>
    <lineage>
        <taxon>Eukaryota</taxon>
        <taxon>Fungi</taxon>
        <taxon>Dikarya</taxon>
        <taxon>Ascomycota</taxon>
        <taxon>Pezizomycotina</taxon>
        <taxon>Sordariomycetes</taxon>
        <taxon>Sordariomycetidae</taxon>
        <taxon>Phyllachorales</taxon>
        <taxon>Phyllachoraceae</taxon>
        <taxon>Phyllachora</taxon>
    </lineage>
</organism>
<dbReference type="EMBL" id="JAQQPM010000005">
    <property type="protein sequence ID" value="KAK2071545.1"/>
    <property type="molecule type" value="Genomic_DNA"/>
</dbReference>
<keyword evidence="7" id="KW-1185">Reference proteome</keyword>
<dbReference type="GO" id="GO:0008171">
    <property type="term" value="F:O-methyltransferase activity"/>
    <property type="evidence" value="ECO:0007669"/>
    <property type="project" value="InterPro"/>
</dbReference>
<dbReference type="Proteomes" id="UP001217918">
    <property type="component" value="Unassembled WGS sequence"/>
</dbReference>
<dbReference type="Pfam" id="PF00891">
    <property type="entry name" value="Methyltransf_2"/>
    <property type="match status" value="1"/>
</dbReference>
<feature type="region of interest" description="Disordered" evidence="4">
    <location>
        <begin position="80"/>
        <end position="103"/>
    </location>
</feature>
<accession>A0AAD9I6K4</accession>
<gene>
    <name evidence="6" type="ORF">P8C59_005959</name>
</gene>
<protein>
    <recommendedName>
        <fullName evidence="5">O-methyltransferase C-terminal domain-containing protein</fullName>
    </recommendedName>
</protein>
<dbReference type="InterPro" id="IPR029063">
    <property type="entry name" value="SAM-dependent_MTases_sf"/>
</dbReference>
<proteinExistence type="predicted"/>
<dbReference type="InterPro" id="IPR036390">
    <property type="entry name" value="WH_DNA-bd_sf"/>
</dbReference>
<dbReference type="PROSITE" id="PS51683">
    <property type="entry name" value="SAM_OMT_II"/>
    <property type="match status" value="1"/>
</dbReference>
<keyword evidence="1" id="KW-0489">Methyltransferase</keyword>
<dbReference type="SUPFAM" id="SSF46785">
    <property type="entry name" value="Winged helix' DNA-binding domain"/>
    <property type="match status" value="1"/>
</dbReference>
<evidence type="ECO:0000313" key="6">
    <source>
        <dbReference type="EMBL" id="KAK2071545.1"/>
    </source>
</evidence>
<evidence type="ECO:0000259" key="5">
    <source>
        <dbReference type="Pfam" id="PF00891"/>
    </source>
</evidence>
<dbReference type="Gene3D" id="3.40.50.150">
    <property type="entry name" value="Vaccinia Virus protein VP39"/>
    <property type="match status" value="1"/>
</dbReference>
<comment type="caution">
    <text evidence="6">The sequence shown here is derived from an EMBL/GenBank/DDBJ whole genome shotgun (WGS) entry which is preliminary data.</text>
</comment>
<feature type="domain" description="O-methyltransferase C-terminal" evidence="5">
    <location>
        <begin position="329"/>
        <end position="473"/>
    </location>
</feature>